<keyword evidence="2" id="KW-1185">Reference proteome</keyword>
<dbReference type="KEGG" id="psin:CAK95_19590"/>
<dbReference type="OrthoDB" id="9815800at2"/>
<protein>
    <recommendedName>
        <fullName evidence="3">Conjugal transfer protein TrbK</fullName>
    </recommendedName>
</protein>
<name>A0A1W7A0D4_9HYPH</name>
<dbReference type="NCBIfam" id="TIGR04360">
    <property type="entry name" value="other_trbK"/>
    <property type="match status" value="1"/>
</dbReference>
<dbReference type="Pfam" id="PF20084">
    <property type="entry name" value="TrbK"/>
    <property type="match status" value="1"/>
</dbReference>
<proteinExistence type="predicted"/>
<gene>
    <name evidence="1" type="ORF">CAK95_19590</name>
</gene>
<dbReference type="AlphaFoldDB" id="A0A1W7A0D4"/>
<dbReference type="Proteomes" id="UP000194137">
    <property type="component" value="Chromosome"/>
</dbReference>
<evidence type="ECO:0000313" key="1">
    <source>
        <dbReference type="EMBL" id="ARQ03067.1"/>
    </source>
</evidence>
<sequence length="83" mass="9084">MRFTAIAVVVAAIVIAIGEASRTDDASHDVVPLTTKSDPMAADLARCRDVTAEQLAADDTCRRVWAENRRRFFAPNNKPAEAR</sequence>
<accession>A0A1W7A0D4</accession>
<organism evidence="1 2">
    <name type="scientific">Pseudorhodoplanes sinuspersici</name>
    <dbReference type="NCBI Taxonomy" id="1235591"/>
    <lineage>
        <taxon>Bacteria</taxon>
        <taxon>Pseudomonadati</taxon>
        <taxon>Pseudomonadota</taxon>
        <taxon>Alphaproteobacteria</taxon>
        <taxon>Hyphomicrobiales</taxon>
        <taxon>Pseudorhodoplanes</taxon>
    </lineage>
</organism>
<dbReference type="EMBL" id="CP021112">
    <property type="protein sequence ID" value="ARQ03067.1"/>
    <property type="molecule type" value="Genomic_DNA"/>
</dbReference>
<evidence type="ECO:0000313" key="2">
    <source>
        <dbReference type="Proteomes" id="UP000194137"/>
    </source>
</evidence>
<reference evidence="1 2" key="1">
    <citation type="submission" date="2017-05" db="EMBL/GenBank/DDBJ databases">
        <title>Full genome sequence of Pseudorhodoplanes sinuspersici.</title>
        <authorList>
            <person name="Dastgheib S.M.M."/>
            <person name="Shavandi M."/>
            <person name="Tirandaz H."/>
        </authorList>
    </citation>
    <scope>NUCLEOTIDE SEQUENCE [LARGE SCALE GENOMIC DNA]</scope>
    <source>
        <strain evidence="1 2">RIPI110</strain>
    </source>
</reference>
<dbReference type="InterPro" id="IPR027587">
    <property type="entry name" value="TrbK"/>
</dbReference>
<dbReference type="STRING" id="1235591.CAK95_19590"/>
<evidence type="ECO:0008006" key="3">
    <source>
        <dbReference type="Google" id="ProtNLM"/>
    </source>
</evidence>